<organism evidence="2">
    <name type="scientific">Hadrurus spadix</name>
    <dbReference type="NCBI Taxonomy" id="141984"/>
    <lineage>
        <taxon>Eukaryota</taxon>
        <taxon>Metazoa</taxon>
        <taxon>Ecdysozoa</taxon>
        <taxon>Arthropoda</taxon>
        <taxon>Chelicerata</taxon>
        <taxon>Arachnida</taxon>
        <taxon>Scorpiones</taxon>
        <taxon>Iurida</taxon>
        <taxon>Iuroidea</taxon>
        <taxon>Hadrurus</taxon>
    </lineage>
</organism>
<sequence>MITKMRREIVIQAAILFLAVSLTAAYTCSDPSNHIGQWLGINQQCVSLVRHVCSRLEDKHTSTWVPGKLVKDNCDDIPEYTAIATFLKDGGLSYEGHAAIFLSCVPSGIRVIDQYVGKPISIKTIRYGGNPDSYDADNFYTIEVT</sequence>
<evidence type="ECO:0000256" key="1">
    <source>
        <dbReference type="SAM" id="SignalP"/>
    </source>
</evidence>
<reference evidence="2" key="1">
    <citation type="submission" date="2016-11" db="EMBL/GenBank/DDBJ databases">
        <title>Venom-gland transcriptomics and venom proteomics of the black-back scorpion (Hadrurus spadix) reveal detectability challenges and an unexplored realm of animal toxin diversity.</title>
        <authorList>
            <person name="Rokyta D.R."/>
            <person name="Ward M.J."/>
        </authorList>
    </citation>
    <scope>NUCLEOTIDE SEQUENCE</scope>
    <source>
        <tissue evidence="2">Venom gland</tissue>
    </source>
</reference>
<dbReference type="NCBIfam" id="NF033857">
    <property type="entry name" value="BPSL0067_fam"/>
    <property type="match status" value="1"/>
</dbReference>
<dbReference type="InterPro" id="IPR047746">
    <property type="entry name" value="Dae2/Tae2-like"/>
</dbReference>
<proteinExistence type="predicted"/>
<keyword evidence="1" id="KW-0732">Signal</keyword>
<dbReference type="EMBL" id="GFAH01000556">
    <property type="protein sequence ID" value="JAV47833.1"/>
    <property type="molecule type" value="Transcribed_RNA"/>
</dbReference>
<name>A0A1W7R9K9_9SCOR</name>
<evidence type="ECO:0000313" key="2">
    <source>
        <dbReference type="EMBL" id="JAV47833.1"/>
    </source>
</evidence>
<feature type="chain" id="PRO_5010855766" evidence="1">
    <location>
        <begin position="26"/>
        <end position="145"/>
    </location>
</feature>
<accession>A0A1W7R9K9</accession>
<protein>
    <submittedName>
        <fullName evidence="2">Secreted protein</fullName>
    </submittedName>
</protein>
<dbReference type="AlphaFoldDB" id="A0A1W7R9K9"/>
<feature type="signal peptide" evidence="1">
    <location>
        <begin position="1"/>
        <end position="25"/>
    </location>
</feature>